<accession>A0A7C6AG11</accession>
<keyword evidence="2" id="KW-1003">Cell membrane</keyword>
<comment type="caution">
    <text evidence="10">The sequence shown here is derived from an EMBL/GenBank/DDBJ whole genome shotgun (WGS) entry which is preliminary data.</text>
</comment>
<feature type="transmembrane region" description="Helical" evidence="8">
    <location>
        <begin position="162"/>
        <end position="195"/>
    </location>
</feature>
<dbReference type="Pfam" id="PF13231">
    <property type="entry name" value="PMT_2"/>
    <property type="match status" value="1"/>
</dbReference>
<feature type="transmembrane region" description="Helical" evidence="8">
    <location>
        <begin position="83"/>
        <end position="101"/>
    </location>
</feature>
<feature type="transmembrane region" description="Helical" evidence="8">
    <location>
        <begin position="110"/>
        <end position="130"/>
    </location>
</feature>
<dbReference type="GO" id="GO:0016763">
    <property type="term" value="F:pentosyltransferase activity"/>
    <property type="evidence" value="ECO:0007669"/>
    <property type="project" value="TreeGrafter"/>
</dbReference>
<dbReference type="PANTHER" id="PTHR33908:SF11">
    <property type="entry name" value="MEMBRANE PROTEIN"/>
    <property type="match status" value="1"/>
</dbReference>
<dbReference type="AlphaFoldDB" id="A0A7C6AG11"/>
<evidence type="ECO:0000256" key="5">
    <source>
        <dbReference type="ARBA" id="ARBA00022692"/>
    </source>
</evidence>
<feature type="transmembrane region" description="Helical" evidence="8">
    <location>
        <begin position="298"/>
        <end position="317"/>
    </location>
</feature>
<keyword evidence="5 8" id="KW-0812">Transmembrane</keyword>
<reference evidence="10" key="1">
    <citation type="journal article" date="2020" name="mSystems">
        <title>Genome- and Community-Level Interaction Insights into Carbon Utilization and Element Cycling Functions of Hydrothermarchaeota in Hydrothermal Sediment.</title>
        <authorList>
            <person name="Zhou Z."/>
            <person name="Liu Y."/>
            <person name="Xu W."/>
            <person name="Pan J."/>
            <person name="Luo Z.H."/>
            <person name="Li M."/>
        </authorList>
    </citation>
    <scope>NUCLEOTIDE SEQUENCE [LARGE SCALE GENOMIC DNA]</scope>
    <source>
        <strain evidence="10">SpSt-783</strain>
    </source>
</reference>
<dbReference type="InterPro" id="IPR050297">
    <property type="entry name" value="LipidA_mod_glycosyltrf_83"/>
</dbReference>
<evidence type="ECO:0000256" key="6">
    <source>
        <dbReference type="ARBA" id="ARBA00022989"/>
    </source>
</evidence>
<proteinExistence type="predicted"/>
<sequence>MQIKNEKFFKTLPWLLIIIGIILRLSQYIYNRSLTEGEAPLAMNIIERSYQGLLRPLDYVQAAPIGFLYIEKLFVNIFGNNEYALRIFPLIAGILGIYIFYEVLKHINDATITIFGLGFFVLNDNVIYFSSEVKPYSSDLLFSLFLVLLTLITIRKNLKIPILILTGIIGAISIWFSFPAVFVFAGIGIVLLIYTIKNKNYNALIALTIIGAIWILSFILNYFICIRHYTAHKELVDFWQKDFIPFPPVSLKALYQIVYMLIRIFKNPGGFSIYDILLALLFFITGIYYLYQNKKTISLILILPLIITFICSMFKLYPFEGRVILFIAPILAIFVGAGISLFYKIIKKDSRIIAIALSLILFIQPAGTGFYHLIKPRAPEELRPVLEYLKKNKKDEDIVYVYYGAINAFKYYKNRFFNPDESIVLGIESRKDWSGYYQDIEKLKGHKRVWFIFSHIAMHLGGNEEKVFLSYLNLIGSKIELFTTSGASAYLYDLSK</sequence>
<keyword evidence="6 8" id="KW-1133">Transmembrane helix</keyword>
<feature type="transmembrane region" description="Helical" evidence="8">
    <location>
        <begin position="201"/>
        <end position="223"/>
    </location>
</feature>
<evidence type="ECO:0000256" key="7">
    <source>
        <dbReference type="ARBA" id="ARBA00023136"/>
    </source>
</evidence>
<protein>
    <recommendedName>
        <fullName evidence="9">Glycosyltransferase RgtA/B/C/D-like domain-containing protein</fullName>
    </recommendedName>
</protein>
<evidence type="ECO:0000259" key="9">
    <source>
        <dbReference type="Pfam" id="PF13231"/>
    </source>
</evidence>
<gene>
    <name evidence="10" type="ORF">ENV70_06575</name>
</gene>
<evidence type="ECO:0000256" key="8">
    <source>
        <dbReference type="SAM" id="Phobius"/>
    </source>
</evidence>
<feature type="transmembrane region" description="Helical" evidence="8">
    <location>
        <begin position="352"/>
        <end position="374"/>
    </location>
</feature>
<organism evidence="10">
    <name type="scientific">candidate division WOR-3 bacterium</name>
    <dbReference type="NCBI Taxonomy" id="2052148"/>
    <lineage>
        <taxon>Bacteria</taxon>
        <taxon>Bacteria division WOR-3</taxon>
    </lineage>
</organism>
<dbReference type="GO" id="GO:0009103">
    <property type="term" value="P:lipopolysaccharide biosynthetic process"/>
    <property type="evidence" value="ECO:0007669"/>
    <property type="project" value="UniProtKB-ARBA"/>
</dbReference>
<dbReference type="EMBL" id="DTHJ01000134">
    <property type="protein sequence ID" value="HHS63257.1"/>
    <property type="molecule type" value="Genomic_DNA"/>
</dbReference>
<keyword evidence="4" id="KW-0808">Transferase</keyword>
<feature type="transmembrane region" description="Helical" evidence="8">
    <location>
        <begin position="136"/>
        <end position="155"/>
    </location>
</feature>
<name>A0A7C6AG11_UNCW3</name>
<evidence type="ECO:0000256" key="1">
    <source>
        <dbReference type="ARBA" id="ARBA00004651"/>
    </source>
</evidence>
<dbReference type="GO" id="GO:0005886">
    <property type="term" value="C:plasma membrane"/>
    <property type="evidence" value="ECO:0007669"/>
    <property type="project" value="UniProtKB-SubCell"/>
</dbReference>
<feature type="transmembrane region" description="Helical" evidence="8">
    <location>
        <begin position="323"/>
        <end position="343"/>
    </location>
</feature>
<dbReference type="PANTHER" id="PTHR33908">
    <property type="entry name" value="MANNOSYLTRANSFERASE YKCB-RELATED"/>
    <property type="match status" value="1"/>
</dbReference>
<keyword evidence="3" id="KW-0328">Glycosyltransferase</keyword>
<comment type="subcellular location">
    <subcellularLocation>
        <location evidence="1">Cell membrane</location>
        <topology evidence="1">Multi-pass membrane protein</topology>
    </subcellularLocation>
</comment>
<evidence type="ECO:0000256" key="2">
    <source>
        <dbReference type="ARBA" id="ARBA00022475"/>
    </source>
</evidence>
<evidence type="ECO:0000256" key="4">
    <source>
        <dbReference type="ARBA" id="ARBA00022679"/>
    </source>
</evidence>
<keyword evidence="7 8" id="KW-0472">Membrane</keyword>
<evidence type="ECO:0000256" key="3">
    <source>
        <dbReference type="ARBA" id="ARBA00022676"/>
    </source>
</evidence>
<dbReference type="InterPro" id="IPR038731">
    <property type="entry name" value="RgtA/B/C-like"/>
</dbReference>
<evidence type="ECO:0000313" key="10">
    <source>
        <dbReference type="EMBL" id="HHS63257.1"/>
    </source>
</evidence>
<feature type="domain" description="Glycosyltransferase RgtA/B/C/D-like" evidence="9">
    <location>
        <begin position="64"/>
        <end position="213"/>
    </location>
</feature>
<feature type="transmembrane region" description="Helical" evidence="8">
    <location>
        <begin position="12"/>
        <end position="30"/>
    </location>
</feature>
<feature type="transmembrane region" description="Helical" evidence="8">
    <location>
        <begin position="271"/>
        <end position="291"/>
    </location>
</feature>